<dbReference type="PANTHER" id="PTHR12526:SF630">
    <property type="entry name" value="GLYCOSYLTRANSFERASE"/>
    <property type="match status" value="1"/>
</dbReference>
<accession>A0A163YIB3</accession>
<dbReference type="RefSeq" id="WP_068734662.1">
    <property type="nucleotide sequence ID" value="NZ_LVYV01000023.1"/>
</dbReference>
<dbReference type="InterPro" id="IPR001296">
    <property type="entry name" value="Glyco_trans_1"/>
</dbReference>
<dbReference type="PANTHER" id="PTHR12526">
    <property type="entry name" value="GLYCOSYLTRANSFERASE"/>
    <property type="match status" value="1"/>
</dbReference>
<comment type="caution">
    <text evidence="3">The sequence shown here is derived from an EMBL/GenBank/DDBJ whole genome shotgun (WGS) entry which is preliminary data.</text>
</comment>
<reference evidence="3 4" key="1">
    <citation type="submission" date="2016-03" db="EMBL/GenBank/DDBJ databases">
        <title>Microsymbionts genomes from the relict species Vavilovia formosa (Stev.) Fed.</title>
        <authorList>
            <person name="Kopat V."/>
            <person name="Chirak E."/>
            <person name="Kimeklis A."/>
            <person name="Andronov E."/>
        </authorList>
    </citation>
    <scope>NUCLEOTIDE SEQUENCE [LARGE SCALE GENOMIC DNA]</scope>
    <source>
        <strain evidence="3 4">Vaf07</strain>
    </source>
</reference>
<dbReference type="GO" id="GO:0016757">
    <property type="term" value="F:glycosyltransferase activity"/>
    <property type="evidence" value="ECO:0007669"/>
    <property type="project" value="InterPro"/>
</dbReference>
<feature type="domain" description="Glycosyltransferase subfamily 4-like N-terminal" evidence="2">
    <location>
        <begin position="28"/>
        <end position="176"/>
    </location>
</feature>
<sequence length="388" mass="42977">MYNTNPHHILHIITRLVAGGADENTVLSCNHFAQLGHPVTIIYGHDFDPKMIARLHPAVKAIQVKSLTRSISPMRDLRAMRTIRRLLWWLRPDVVHTHTSKAGVIGRMAAMNIPSLAVVHGIHILAFINVGWLQRQVYVALERVTASCTHAFVDVSPGMMELALAHGVGTPDLHYIVPSGMDIDAFRSRQLEHVRIDTPTSRPRRRVVYLANYERRKAHRELIDGISERRAQFGDTTFVLAGTGALEDSLKEHVSNLGLQEIIDVCGYVSDAPAFLETADLCIYCSGREGLPRAVVQYCASGKPAVTFDLPGIEVIVKSEYNGVICKQGDFDSMLTSVRSLLDDPFLLASMSSNAKSIDLEKWSTASMGVSLETIYQTAIMRARAIVQ</sequence>
<protein>
    <recommendedName>
        <fullName evidence="5">Glycosyltransferase family 4 protein</fullName>
    </recommendedName>
</protein>
<keyword evidence="4" id="KW-1185">Reference proteome</keyword>
<dbReference type="AlphaFoldDB" id="A0A163YIB3"/>
<dbReference type="Pfam" id="PF13579">
    <property type="entry name" value="Glyco_trans_4_4"/>
    <property type="match status" value="1"/>
</dbReference>
<organism evidence="3 4">
    <name type="scientific">Tardiphaga robiniae</name>
    <dbReference type="NCBI Taxonomy" id="943830"/>
    <lineage>
        <taxon>Bacteria</taxon>
        <taxon>Pseudomonadati</taxon>
        <taxon>Pseudomonadota</taxon>
        <taxon>Alphaproteobacteria</taxon>
        <taxon>Hyphomicrobiales</taxon>
        <taxon>Nitrobacteraceae</taxon>
        <taxon>Tardiphaga</taxon>
    </lineage>
</organism>
<dbReference type="Gene3D" id="3.40.50.2000">
    <property type="entry name" value="Glycogen Phosphorylase B"/>
    <property type="match status" value="2"/>
</dbReference>
<dbReference type="STRING" id="943830.A4A58_09005"/>
<proteinExistence type="predicted"/>
<dbReference type="SUPFAM" id="SSF53756">
    <property type="entry name" value="UDP-Glycosyltransferase/glycogen phosphorylase"/>
    <property type="match status" value="1"/>
</dbReference>
<evidence type="ECO:0000259" key="1">
    <source>
        <dbReference type="Pfam" id="PF00534"/>
    </source>
</evidence>
<dbReference type="EMBL" id="LVYV01000023">
    <property type="protein sequence ID" value="KZD22187.1"/>
    <property type="molecule type" value="Genomic_DNA"/>
</dbReference>
<feature type="domain" description="Glycosyl transferase family 1" evidence="1">
    <location>
        <begin position="204"/>
        <end position="356"/>
    </location>
</feature>
<evidence type="ECO:0008006" key="5">
    <source>
        <dbReference type="Google" id="ProtNLM"/>
    </source>
</evidence>
<dbReference type="InterPro" id="IPR028098">
    <property type="entry name" value="Glyco_trans_4-like_N"/>
</dbReference>
<dbReference type="Pfam" id="PF00534">
    <property type="entry name" value="Glycos_transf_1"/>
    <property type="match status" value="1"/>
</dbReference>
<evidence type="ECO:0000313" key="4">
    <source>
        <dbReference type="Proteomes" id="UP000076574"/>
    </source>
</evidence>
<name>A0A163YIB3_9BRAD</name>
<gene>
    <name evidence="3" type="ORF">A4A58_09005</name>
</gene>
<evidence type="ECO:0000313" key="3">
    <source>
        <dbReference type="EMBL" id="KZD22187.1"/>
    </source>
</evidence>
<evidence type="ECO:0000259" key="2">
    <source>
        <dbReference type="Pfam" id="PF13579"/>
    </source>
</evidence>
<dbReference type="OrthoDB" id="9807414at2"/>
<dbReference type="Proteomes" id="UP000076574">
    <property type="component" value="Unassembled WGS sequence"/>
</dbReference>